<dbReference type="GO" id="GO:0160148">
    <property type="term" value="F:tRNA pseudouridine(55) synthase activity"/>
    <property type="evidence" value="ECO:0007669"/>
    <property type="project" value="UniProtKB-EC"/>
</dbReference>
<dbReference type="Pfam" id="PF16198">
    <property type="entry name" value="TruB_C_2"/>
    <property type="match status" value="1"/>
</dbReference>
<dbReference type="EMBL" id="CP093442">
    <property type="protein sequence ID" value="UOF02360.1"/>
    <property type="molecule type" value="Genomic_DNA"/>
</dbReference>
<dbReference type="Proteomes" id="UP000830116">
    <property type="component" value="Chromosome"/>
</dbReference>
<comment type="function">
    <text evidence="5">Responsible for synthesis of pseudouridine from uracil-55 in the psi GC loop of transfer RNAs.</text>
</comment>
<organism evidence="8 9">
    <name type="scientific">Bdellovibrio reynosensis</name>
    <dbReference type="NCBI Taxonomy" id="2835041"/>
    <lineage>
        <taxon>Bacteria</taxon>
        <taxon>Pseudomonadati</taxon>
        <taxon>Bdellovibrionota</taxon>
        <taxon>Bdellovibrionia</taxon>
        <taxon>Bdellovibrionales</taxon>
        <taxon>Pseudobdellovibrionaceae</taxon>
        <taxon>Bdellovibrio</taxon>
    </lineage>
</organism>
<dbReference type="EC" id="5.4.99.25" evidence="5"/>
<evidence type="ECO:0000256" key="5">
    <source>
        <dbReference type="HAMAP-Rule" id="MF_01080"/>
    </source>
</evidence>
<keyword evidence="4 5" id="KW-0413">Isomerase</keyword>
<evidence type="ECO:0000259" key="7">
    <source>
        <dbReference type="Pfam" id="PF16198"/>
    </source>
</evidence>
<evidence type="ECO:0000256" key="1">
    <source>
        <dbReference type="ARBA" id="ARBA00000385"/>
    </source>
</evidence>
<protein>
    <recommendedName>
        <fullName evidence="5">tRNA pseudouridine synthase B</fullName>
        <ecNumber evidence="5">5.4.99.25</ecNumber>
    </recommendedName>
    <alternativeName>
        <fullName evidence="5">tRNA pseudouridine(55) synthase</fullName>
        <shortName evidence="5">Psi55 synthase</shortName>
    </alternativeName>
    <alternativeName>
        <fullName evidence="5">tRNA pseudouridylate synthase</fullName>
    </alternativeName>
    <alternativeName>
        <fullName evidence="5">tRNA-uridine isomerase</fullName>
    </alternativeName>
</protein>
<proteinExistence type="inferred from homology"/>
<dbReference type="Pfam" id="PF01509">
    <property type="entry name" value="TruB_N"/>
    <property type="match status" value="1"/>
</dbReference>
<feature type="domain" description="Pseudouridine synthase II N-terminal" evidence="6">
    <location>
        <begin position="43"/>
        <end position="190"/>
    </location>
</feature>
<dbReference type="HAMAP" id="MF_01080">
    <property type="entry name" value="TruB_bact"/>
    <property type="match status" value="1"/>
</dbReference>
<dbReference type="InterPro" id="IPR014780">
    <property type="entry name" value="tRNA_psdUridine_synth_TruB"/>
</dbReference>
<evidence type="ECO:0000313" key="8">
    <source>
        <dbReference type="EMBL" id="UOF02360.1"/>
    </source>
</evidence>
<dbReference type="NCBIfam" id="TIGR00431">
    <property type="entry name" value="TruB"/>
    <property type="match status" value="1"/>
</dbReference>
<name>A0ABY4CBP2_9BACT</name>
<comment type="catalytic activity">
    <reaction evidence="1 5">
        <text>uridine(55) in tRNA = pseudouridine(55) in tRNA</text>
        <dbReference type="Rhea" id="RHEA:42532"/>
        <dbReference type="Rhea" id="RHEA-COMP:10101"/>
        <dbReference type="Rhea" id="RHEA-COMP:10102"/>
        <dbReference type="ChEBI" id="CHEBI:65314"/>
        <dbReference type="ChEBI" id="CHEBI:65315"/>
        <dbReference type="EC" id="5.4.99.25"/>
    </reaction>
</comment>
<dbReference type="PANTHER" id="PTHR13767:SF2">
    <property type="entry name" value="PSEUDOURIDYLATE SYNTHASE TRUB1"/>
    <property type="match status" value="1"/>
</dbReference>
<keyword evidence="9" id="KW-1185">Reference proteome</keyword>
<evidence type="ECO:0000256" key="4">
    <source>
        <dbReference type="ARBA" id="ARBA00023235"/>
    </source>
</evidence>
<comment type="similarity">
    <text evidence="2 5">Belongs to the pseudouridine synthase TruB family. Type 1 subfamily.</text>
</comment>
<feature type="domain" description="tRNA pseudouridylate synthase B C-terminal" evidence="7">
    <location>
        <begin position="191"/>
        <end position="232"/>
    </location>
</feature>
<evidence type="ECO:0000313" key="9">
    <source>
        <dbReference type="Proteomes" id="UP000830116"/>
    </source>
</evidence>
<dbReference type="PANTHER" id="PTHR13767">
    <property type="entry name" value="TRNA-PSEUDOURIDINE SYNTHASE"/>
    <property type="match status" value="1"/>
</dbReference>
<evidence type="ECO:0000256" key="2">
    <source>
        <dbReference type="ARBA" id="ARBA00005642"/>
    </source>
</evidence>
<reference evidence="8" key="1">
    <citation type="submission" date="2022-03" db="EMBL/GenBank/DDBJ databases">
        <title>Genome Identification and Characterization of new species Bdellovibrio reynosense LBG001 sp. nov. from a Mexico soil sample.</title>
        <authorList>
            <person name="Camilli A."/>
            <person name="Ajao Y."/>
            <person name="Guo X."/>
        </authorList>
    </citation>
    <scope>NUCLEOTIDE SEQUENCE</scope>
    <source>
        <strain evidence="8">LBG001</strain>
    </source>
</reference>
<evidence type="ECO:0000259" key="6">
    <source>
        <dbReference type="Pfam" id="PF01509"/>
    </source>
</evidence>
<keyword evidence="3 5" id="KW-0819">tRNA processing</keyword>
<feature type="active site" description="Nucleophile" evidence="5">
    <location>
        <position position="58"/>
    </location>
</feature>
<dbReference type="CDD" id="cd02573">
    <property type="entry name" value="PseudoU_synth_EcTruB"/>
    <property type="match status" value="1"/>
</dbReference>
<dbReference type="Gene3D" id="3.30.2350.10">
    <property type="entry name" value="Pseudouridine synthase"/>
    <property type="match status" value="1"/>
</dbReference>
<dbReference type="InterPro" id="IPR002501">
    <property type="entry name" value="PsdUridine_synth_N"/>
</dbReference>
<evidence type="ECO:0000256" key="3">
    <source>
        <dbReference type="ARBA" id="ARBA00022694"/>
    </source>
</evidence>
<gene>
    <name evidence="5 8" type="primary">truB</name>
    <name evidence="8" type="ORF">MNR06_05270</name>
</gene>
<dbReference type="SUPFAM" id="SSF55120">
    <property type="entry name" value="Pseudouridine synthase"/>
    <property type="match status" value="1"/>
</dbReference>
<dbReference type="RefSeq" id="WP_243539621.1">
    <property type="nucleotide sequence ID" value="NZ_CP093442.1"/>
</dbReference>
<dbReference type="InterPro" id="IPR032819">
    <property type="entry name" value="TruB_C"/>
</dbReference>
<dbReference type="InterPro" id="IPR020103">
    <property type="entry name" value="PsdUridine_synth_cat_dom_sf"/>
</dbReference>
<sequence>MNEKLMVKVPTTNLMTNNSTFNGLLLVDKPSGISSHDVVARLRRILQTKAVGHSGTLDPLASGLMVCLINEGTKLSQYILEGDKGYRVRAQFGVRTDTLDTTGQVLETKPVDLTKEMILAEAAKLHGEMEVEVPIYSAIKVQGKKLYEYARGEEEVQVPKKVMKFWDISPVDVGPDWAEFDIKCSKGSYIRTWVDLLGKALGCGAAMSSLRRTWSAPYLIPQAQTLEQIETTVKGGSAGAAFVPMDLALPQVKRIRVKGQDRVLLTNGQISHDLRSQLITAFKPAEDQYIQVIDQDGGQLLALIGLDPGKGFALKRVFKY</sequence>
<accession>A0ABY4CBP2</accession>